<protein>
    <submittedName>
        <fullName evidence="1">Uncharacterized protein</fullName>
    </submittedName>
</protein>
<feature type="non-terminal residue" evidence="1">
    <location>
        <position position="1"/>
    </location>
</feature>
<name>A0A0C9Z5W5_9AGAM</name>
<dbReference type="OrthoDB" id="3262237at2759"/>
<sequence length="139" mass="15470">ISDLYSIGHQHVTKAQLENGEAVPFIHRIELDGPKGEVVRIRALFDDGAMVSAMCASIFQKVKHRLHNLTQSNKHLRMADGSIVKSIAKWTGTIRIKGIKTQSTFEVFDSGKSWGFLLGKPTLHAFAAIHDYKTDTINI</sequence>
<dbReference type="CDD" id="cd00303">
    <property type="entry name" value="retropepsin_like"/>
    <property type="match status" value="1"/>
</dbReference>
<dbReference type="AlphaFoldDB" id="A0A0C9Z5W5"/>
<organism evidence="1 2">
    <name type="scientific">Suillus luteus UH-Slu-Lm8-n1</name>
    <dbReference type="NCBI Taxonomy" id="930992"/>
    <lineage>
        <taxon>Eukaryota</taxon>
        <taxon>Fungi</taxon>
        <taxon>Dikarya</taxon>
        <taxon>Basidiomycota</taxon>
        <taxon>Agaricomycotina</taxon>
        <taxon>Agaricomycetes</taxon>
        <taxon>Agaricomycetidae</taxon>
        <taxon>Boletales</taxon>
        <taxon>Suillineae</taxon>
        <taxon>Suillaceae</taxon>
        <taxon>Suillus</taxon>
    </lineage>
</organism>
<proteinExistence type="predicted"/>
<feature type="non-terminal residue" evidence="1">
    <location>
        <position position="139"/>
    </location>
</feature>
<dbReference type="HOGENOM" id="CLU_097628_1_1_1"/>
<gene>
    <name evidence="1" type="ORF">CY34DRAFT_64408</name>
</gene>
<evidence type="ECO:0000313" key="1">
    <source>
        <dbReference type="EMBL" id="KIK32875.1"/>
    </source>
</evidence>
<dbReference type="Gene3D" id="2.40.70.10">
    <property type="entry name" value="Acid Proteases"/>
    <property type="match status" value="1"/>
</dbReference>
<accession>A0A0C9Z5W5</accession>
<reference evidence="2" key="2">
    <citation type="submission" date="2015-01" db="EMBL/GenBank/DDBJ databases">
        <title>Evolutionary Origins and Diversification of the Mycorrhizal Mutualists.</title>
        <authorList>
            <consortium name="DOE Joint Genome Institute"/>
            <consortium name="Mycorrhizal Genomics Consortium"/>
            <person name="Kohler A."/>
            <person name="Kuo A."/>
            <person name="Nagy L.G."/>
            <person name="Floudas D."/>
            <person name="Copeland A."/>
            <person name="Barry K.W."/>
            <person name="Cichocki N."/>
            <person name="Veneault-Fourrey C."/>
            <person name="LaButti K."/>
            <person name="Lindquist E.A."/>
            <person name="Lipzen A."/>
            <person name="Lundell T."/>
            <person name="Morin E."/>
            <person name="Murat C."/>
            <person name="Riley R."/>
            <person name="Ohm R."/>
            <person name="Sun H."/>
            <person name="Tunlid A."/>
            <person name="Henrissat B."/>
            <person name="Grigoriev I.V."/>
            <person name="Hibbett D.S."/>
            <person name="Martin F."/>
        </authorList>
    </citation>
    <scope>NUCLEOTIDE SEQUENCE [LARGE SCALE GENOMIC DNA]</scope>
    <source>
        <strain evidence="2">UH-Slu-Lm8-n1</strain>
    </source>
</reference>
<dbReference type="InterPro" id="IPR021109">
    <property type="entry name" value="Peptidase_aspartic_dom_sf"/>
</dbReference>
<reference evidence="1 2" key="1">
    <citation type="submission" date="2014-04" db="EMBL/GenBank/DDBJ databases">
        <authorList>
            <consortium name="DOE Joint Genome Institute"/>
            <person name="Kuo A."/>
            <person name="Ruytinx J."/>
            <person name="Rineau F."/>
            <person name="Colpaert J."/>
            <person name="Kohler A."/>
            <person name="Nagy L.G."/>
            <person name="Floudas D."/>
            <person name="Copeland A."/>
            <person name="Barry K.W."/>
            <person name="Cichocki N."/>
            <person name="Veneault-Fourrey C."/>
            <person name="LaButti K."/>
            <person name="Lindquist E.A."/>
            <person name="Lipzen A."/>
            <person name="Lundell T."/>
            <person name="Morin E."/>
            <person name="Murat C."/>
            <person name="Sun H."/>
            <person name="Tunlid A."/>
            <person name="Henrissat B."/>
            <person name="Grigoriev I.V."/>
            <person name="Hibbett D.S."/>
            <person name="Martin F."/>
            <person name="Nordberg H.P."/>
            <person name="Cantor M.N."/>
            <person name="Hua S.X."/>
        </authorList>
    </citation>
    <scope>NUCLEOTIDE SEQUENCE [LARGE SCALE GENOMIC DNA]</scope>
    <source>
        <strain evidence="1 2">UH-Slu-Lm8-n1</strain>
    </source>
</reference>
<evidence type="ECO:0000313" key="2">
    <source>
        <dbReference type="Proteomes" id="UP000054485"/>
    </source>
</evidence>
<dbReference type="InParanoid" id="A0A0C9Z5W5"/>
<keyword evidence="2" id="KW-1185">Reference proteome</keyword>
<dbReference type="EMBL" id="KN836089">
    <property type="protein sequence ID" value="KIK32875.1"/>
    <property type="molecule type" value="Genomic_DNA"/>
</dbReference>
<dbReference type="Proteomes" id="UP000054485">
    <property type="component" value="Unassembled WGS sequence"/>
</dbReference>